<evidence type="ECO:0000256" key="3">
    <source>
        <dbReference type="ARBA" id="ARBA00010387"/>
    </source>
</evidence>
<proteinExistence type="inferred from homology"/>
<comment type="similarity">
    <text evidence="3">Belongs to the class I fructose-bisphosphate aldolase family.</text>
</comment>
<evidence type="ECO:0000256" key="7">
    <source>
        <dbReference type="ARBA" id="ARBA00023239"/>
    </source>
</evidence>
<evidence type="ECO:0000313" key="8">
    <source>
        <dbReference type="EMBL" id="ALC45691.1"/>
    </source>
</evidence>
<dbReference type="FunFam" id="3.20.20.70:FF:000140">
    <property type="entry name" value="Fructose-bisphosphate aldolase"/>
    <property type="match status" value="1"/>
</dbReference>
<dbReference type="GO" id="GO:0004332">
    <property type="term" value="F:fructose-bisphosphate aldolase activity"/>
    <property type="evidence" value="ECO:0007669"/>
    <property type="project" value="UniProtKB-EC"/>
</dbReference>
<accession>A0A0M4ED63</accession>
<dbReference type="OMA" id="CKPWAMS"/>
<dbReference type="EC" id="4.1.2.13" evidence="4"/>
<protein>
    <recommendedName>
        <fullName evidence="5">Fructose-bisphosphate aldolase</fullName>
        <ecNumber evidence="4">4.1.2.13</ecNumber>
    </recommendedName>
</protein>
<evidence type="ECO:0000256" key="5">
    <source>
        <dbReference type="ARBA" id="ARBA00013779"/>
    </source>
</evidence>
<evidence type="ECO:0000256" key="6">
    <source>
        <dbReference type="ARBA" id="ARBA00023152"/>
    </source>
</evidence>
<evidence type="ECO:0000256" key="4">
    <source>
        <dbReference type="ARBA" id="ARBA00013068"/>
    </source>
</evidence>
<dbReference type="STRING" id="30019.A0A0M4ED63"/>
<dbReference type="Pfam" id="PF00274">
    <property type="entry name" value="Glycolytic"/>
    <property type="match status" value="1"/>
</dbReference>
<dbReference type="GO" id="GO:0006096">
    <property type="term" value="P:glycolytic process"/>
    <property type="evidence" value="ECO:0007669"/>
    <property type="project" value="UniProtKB-UniPathway"/>
</dbReference>
<evidence type="ECO:0000256" key="2">
    <source>
        <dbReference type="ARBA" id="ARBA00004714"/>
    </source>
</evidence>
<keyword evidence="7" id="KW-0456">Lyase</keyword>
<evidence type="ECO:0000313" key="9">
    <source>
        <dbReference type="Proteomes" id="UP000494163"/>
    </source>
</evidence>
<dbReference type="OrthoDB" id="36455at2759"/>
<dbReference type="AlphaFoldDB" id="A0A0M4ED63"/>
<dbReference type="PANTHER" id="PTHR11627">
    <property type="entry name" value="FRUCTOSE-BISPHOSPHATE ALDOLASE"/>
    <property type="match status" value="1"/>
</dbReference>
<dbReference type="InterPro" id="IPR000741">
    <property type="entry name" value="FBA_I"/>
</dbReference>
<dbReference type="InterPro" id="IPR013785">
    <property type="entry name" value="Aldolase_TIM"/>
</dbReference>
<keyword evidence="6" id="KW-0324">Glycolysis</keyword>
<organism evidence="8 9">
    <name type="scientific">Drosophila busckii</name>
    <name type="common">Fruit fly</name>
    <dbReference type="NCBI Taxonomy" id="30019"/>
    <lineage>
        <taxon>Eukaryota</taxon>
        <taxon>Metazoa</taxon>
        <taxon>Ecdysozoa</taxon>
        <taxon>Arthropoda</taxon>
        <taxon>Hexapoda</taxon>
        <taxon>Insecta</taxon>
        <taxon>Pterygota</taxon>
        <taxon>Neoptera</taxon>
        <taxon>Endopterygota</taxon>
        <taxon>Diptera</taxon>
        <taxon>Brachycera</taxon>
        <taxon>Muscomorpha</taxon>
        <taxon>Ephydroidea</taxon>
        <taxon>Drosophilidae</taxon>
        <taxon>Drosophila</taxon>
    </lineage>
</organism>
<dbReference type="NCBIfam" id="NF033379">
    <property type="entry name" value="FrucBisAld_I"/>
    <property type="match status" value="1"/>
</dbReference>
<keyword evidence="9" id="KW-1185">Reference proteome</keyword>
<dbReference type="UniPathway" id="UPA00109">
    <property type="reaction ID" value="UER00183"/>
</dbReference>
<name>A0A0M4ED63_DROBS</name>
<dbReference type="Gene3D" id="3.20.20.70">
    <property type="entry name" value="Aldolase class I"/>
    <property type="match status" value="1"/>
</dbReference>
<comment type="pathway">
    <text evidence="2">Carbohydrate degradation; glycolysis; D-glyceraldehyde 3-phosphate and glycerone phosphate from D-glucose: step 4/4.</text>
</comment>
<gene>
    <name evidence="8" type="ORF">Dbus_chr3Rg441</name>
</gene>
<dbReference type="SMR" id="A0A0M4ED63"/>
<sequence>MTTYFYYPNREMQEELACIAKALVAPGKGILAADDSINVMSKRFAVIGLENTEENRRLYRQLLFTTDAKISENISGVILFHETLYQKTDAGMPFPEVLRKKGIIPGIKVDKSPVPLFGSMDEFTTQGLDDLPQRCAQYKKDGCDFARWRCVLKVDKTTPSFQAMTENANVLARYAAICQSQRMVPIVEPDILTVGDHDIDRCQKVTETVLSTLFKALLDHHVYLEGLLLRPNMVTAGQNSNKNNTAAEIGLATILSLRRTVPPAVPGILFLSGGQSEEEASVNLNAANNVPLCKPWALSFCFGRALQASAMRSWGGKKDNMLTAQNELIKRAKANSLASIGKYMSGSVEGSAGAERLVIESVES</sequence>
<dbReference type="Proteomes" id="UP000494163">
    <property type="component" value="Chromosome 3R"/>
</dbReference>
<reference evidence="8 9" key="1">
    <citation type="submission" date="2015-08" db="EMBL/GenBank/DDBJ databases">
        <title>Ancestral chromatin configuration constrains chromatin evolution on differentiating sex chromosomes in Drosophila.</title>
        <authorList>
            <person name="Zhou Q."/>
            <person name="Bachtrog D."/>
        </authorList>
    </citation>
    <scope>NUCLEOTIDE SEQUENCE [LARGE SCALE GENOMIC DNA]</scope>
    <source>
        <tissue evidence="8">Whole larvae</tissue>
    </source>
</reference>
<evidence type="ECO:0000256" key="1">
    <source>
        <dbReference type="ARBA" id="ARBA00000441"/>
    </source>
</evidence>
<dbReference type="EMBL" id="CP012526">
    <property type="protein sequence ID" value="ALC45691.1"/>
    <property type="molecule type" value="Genomic_DNA"/>
</dbReference>
<comment type="catalytic activity">
    <reaction evidence="1">
        <text>beta-D-fructose 1,6-bisphosphate = D-glyceraldehyde 3-phosphate + dihydroxyacetone phosphate</text>
        <dbReference type="Rhea" id="RHEA:14729"/>
        <dbReference type="ChEBI" id="CHEBI:32966"/>
        <dbReference type="ChEBI" id="CHEBI:57642"/>
        <dbReference type="ChEBI" id="CHEBI:59776"/>
        <dbReference type="EC" id="4.1.2.13"/>
    </reaction>
</comment>
<dbReference type="CDD" id="cd00948">
    <property type="entry name" value="FBP_aldolase_I_a"/>
    <property type="match status" value="1"/>
</dbReference>
<dbReference type="SUPFAM" id="SSF51569">
    <property type="entry name" value="Aldolase"/>
    <property type="match status" value="1"/>
</dbReference>